<proteinExistence type="predicted"/>
<evidence type="ECO:0000313" key="1">
    <source>
        <dbReference type="EMBL" id="KAK1138885.1"/>
    </source>
</evidence>
<keyword evidence="2" id="KW-1185">Reference proteome</keyword>
<sequence>MSDTLETTLMIFESIRDKTLIQEHIYIRSAIENPDIGLLPDLTFWVKNFWRLARSHQDILLEREYRQKGAII</sequence>
<name>A0ACC3AMV1_9EURO</name>
<evidence type="ECO:0000313" key="2">
    <source>
        <dbReference type="Proteomes" id="UP001177260"/>
    </source>
</evidence>
<dbReference type="EMBL" id="JAOPJF010000125">
    <property type="protein sequence ID" value="KAK1138885.1"/>
    <property type="molecule type" value="Genomic_DNA"/>
</dbReference>
<gene>
    <name evidence="1" type="ORF">N8T08_001712</name>
</gene>
<protein>
    <submittedName>
        <fullName evidence="1">Uncharacterized protein</fullName>
    </submittedName>
</protein>
<comment type="caution">
    <text evidence="1">The sequence shown here is derived from an EMBL/GenBank/DDBJ whole genome shotgun (WGS) entry which is preliminary data.</text>
</comment>
<accession>A0ACC3AMV1</accession>
<reference evidence="1 2" key="1">
    <citation type="journal article" date="2023" name="ACS Omega">
        <title>Identification of the Neoaspergillic Acid Biosynthesis Gene Cluster by Establishing an In Vitro CRISPR-Ribonucleoprotein Genetic System in Aspergillus melleus.</title>
        <authorList>
            <person name="Yuan B."/>
            <person name="Grau M.F."/>
            <person name="Murata R.M."/>
            <person name="Torok T."/>
            <person name="Venkateswaran K."/>
            <person name="Stajich J.E."/>
            <person name="Wang C.C.C."/>
        </authorList>
    </citation>
    <scope>NUCLEOTIDE SEQUENCE [LARGE SCALE GENOMIC DNA]</scope>
    <source>
        <strain evidence="1 2">IMV 1140</strain>
    </source>
</reference>
<organism evidence="1 2">
    <name type="scientific">Aspergillus melleus</name>
    <dbReference type="NCBI Taxonomy" id="138277"/>
    <lineage>
        <taxon>Eukaryota</taxon>
        <taxon>Fungi</taxon>
        <taxon>Dikarya</taxon>
        <taxon>Ascomycota</taxon>
        <taxon>Pezizomycotina</taxon>
        <taxon>Eurotiomycetes</taxon>
        <taxon>Eurotiomycetidae</taxon>
        <taxon>Eurotiales</taxon>
        <taxon>Aspergillaceae</taxon>
        <taxon>Aspergillus</taxon>
        <taxon>Aspergillus subgen. Circumdati</taxon>
    </lineage>
</organism>
<dbReference type="Proteomes" id="UP001177260">
    <property type="component" value="Unassembled WGS sequence"/>
</dbReference>